<dbReference type="PANTHER" id="PTHR19282:SF521">
    <property type="entry name" value="IP01817P-RELATED"/>
    <property type="match status" value="1"/>
</dbReference>
<protein>
    <recommendedName>
        <fullName evidence="7">Tetraspanin</fullName>
    </recommendedName>
</protein>
<evidence type="ECO:0000256" key="6">
    <source>
        <dbReference type="PIRSR" id="PIRSR002419-1"/>
    </source>
</evidence>
<feature type="transmembrane region" description="Helical" evidence="7">
    <location>
        <begin position="87"/>
        <end position="105"/>
    </location>
</feature>
<evidence type="ECO:0000313" key="10">
    <source>
        <dbReference type="RefSeq" id="XP_016978735.1"/>
    </source>
</evidence>
<accession>A0A6P4EKJ4</accession>
<keyword evidence="6" id="KW-1015">Disulfide bond</keyword>
<proteinExistence type="inferred from homology"/>
<evidence type="ECO:0000256" key="5">
    <source>
        <dbReference type="ARBA" id="ARBA00023136"/>
    </source>
</evidence>
<dbReference type="AlphaFoldDB" id="A0A6P4EKJ4"/>
<dbReference type="InterPro" id="IPR018499">
    <property type="entry name" value="Tetraspanin/Peripherin"/>
</dbReference>
<dbReference type="InterPro" id="IPR008952">
    <property type="entry name" value="Tetraspanin_EC2_sf"/>
</dbReference>
<dbReference type="RefSeq" id="XP_016978735.1">
    <property type="nucleotide sequence ID" value="XM_017123246.1"/>
</dbReference>
<reference evidence="8" key="3">
    <citation type="submission" date="2025-05" db="UniProtKB">
        <authorList>
            <consortium name="EnsemblMetazoa"/>
        </authorList>
    </citation>
    <scope>IDENTIFICATION</scope>
</reference>
<sequence>MGCLSGIVNFILYIVNIVFLIVGILLIVLGSIMLSDLSHFDSAGDGTNTNTIPICVTVLGCLIFVVSFFGCFGIFKQSACMTGAYTSMVFVLFILQLVLTCWVFVNRNAFLGDMSNLVTLLWNSKDYNAMGVLEETFGCCGNTGYANYNANNIAVPGTCCGYLDRQQTCNNPSVYQSRPGCNFKFEQFWDDNMDIIRWSGLGLCIFDLIVFLIAGALTNCMRNQNAGRQGYA</sequence>
<dbReference type="Pfam" id="PF00335">
    <property type="entry name" value="Tetraspanin"/>
    <property type="match status" value="1"/>
</dbReference>
<feature type="transmembrane region" description="Helical" evidence="7">
    <location>
        <begin position="195"/>
        <end position="218"/>
    </location>
</feature>
<dbReference type="EnsemblMetazoa" id="XM_017123246.2">
    <property type="protein sequence ID" value="XP_016978735.1"/>
    <property type="gene ID" value="LOC108044286"/>
</dbReference>
<evidence type="ECO:0000256" key="2">
    <source>
        <dbReference type="ARBA" id="ARBA00006840"/>
    </source>
</evidence>
<comment type="similarity">
    <text evidence="2 7">Belongs to the tetraspanin (TM4SF) family.</text>
</comment>
<dbReference type="SUPFAM" id="SSF48652">
    <property type="entry name" value="Tetraspanin"/>
    <property type="match status" value="1"/>
</dbReference>
<dbReference type="CDD" id="cd03127">
    <property type="entry name" value="tetraspanin_LEL"/>
    <property type="match status" value="1"/>
</dbReference>
<dbReference type="Proteomes" id="UP001652680">
    <property type="component" value="Unassembled WGS sequence"/>
</dbReference>
<name>A0A6P4EKJ4_DRORH</name>
<comment type="subcellular location">
    <subcellularLocation>
        <location evidence="1 7">Membrane</location>
        <topology evidence="1 7">Multi-pass membrane protein</topology>
    </subcellularLocation>
</comment>
<keyword evidence="5 7" id="KW-0472">Membrane</keyword>
<dbReference type="PANTHER" id="PTHR19282">
    <property type="entry name" value="TETRASPANIN"/>
    <property type="match status" value="1"/>
</dbReference>
<feature type="transmembrane region" description="Helical" evidence="7">
    <location>
        <begin position="7"/>
        <end position="31"/>
    </location>
</feature>
<evidence type="ECO:0000256" key="3">
    <source>
        <dbReference type="ARBA" id="ARBA00022692"/>
    </source>
</evidence>
<dbReference type="GO" id="GO:0005886">
    <property type="term" value="C:plasma membrane"/>
    <property type="evidence" value="ECO:0007669"/>
    <property type="project" value="TreeGrafter"/>
</dbReference>
<evidence type="ECO:0000313" key="8">
    <source>
        <dbReference type="EnsemblMetazoa" id="XP_016978735.1"/>
    </source>
</evidence>
<reference evidence="10" key="2">
    <citation type="submission" date="2025-04" db="UniProtKB">
        <authorList>
            <consortium name="RefSeq"/>
        </authorList>
    </citation>
    <scope>IDENTIFICATION</scope>
</reference>
<dbReference type="OrthoDB" id="71600at2759"/>
<feature type="disulfide bond" evidence="6">
    <location>
        <begin position="140"/>
        <end position="159"/>
    </location>
</feature>
<dbReference type="PRINTS" id="PR00259">
    <property type="entry name" value="TMFOUR"/>
</dbReference>
<organism evidence="10">
    <name type="scientific">Drosophila rhopaloa</name>
    <name type="common">Fruit fly</name>
    <dbReference type="NCBI Taxonomy" id="1041015"/>
    <lineage>
        <taxon>Eukaryota</taxon>
        <taxon>Metazoa</taxon>
        <taxon>Ecdysozoa</taxon>
        <taxon>Arthropoda</taxon>
        <taxon>Hexapoda</taxon>
        <taxon>Insecta</taxon>
        <taxon>Pterygota</taxon>
        <taxon>Neoptera</taxon>
        <taxon>Endopterygota</taxon>
        <taxon>Diptera</taxon>
        <taxon>Brachycera</taxon>
        <taxon>Muscomorpha</taxon>
        <taxon>Ephydroidea</taxon>
        <taxon>Drosophilidae</taxon>
        <taxon>Drosophila</taxon>
        <taxon>Sophophora</taxon>
    </lineage>
</organism>
<dbReference type="PIRSF" id="PIRSF002419">
    <property type="entry name" value="Tetraspanin"/>
    <property type="match status" value="1"/>
</dbReference>
<dbReference type="GeneID" id="108044286"/>
<keyword evidence="4 7" id="KW-1133">Transmembrane helix</keyword>
<feature type="transmembrane region" description="Helical" evidence="7">
    <location>
        <begin position="51"/>
        <end position="75"/>
    </location>
</feature>
<dbReference type="InterPro" id="IPR000301">
    <property type="entry name" value="Tetraspanin_animals"/>
</dbReference>
<keyword evidence="9" id="KW-1185">Reference proteome</keyword>
<evidence type="ECO:0000256" key="4">
    <source>
        <dbReference type="ARBA" id="ARBA00022989"/>
    </source>
</evidence>
<evidence type="ECO:0000313" key="9">
    <source>
        <dbReference type="Proteomes" id="UP001652680"/>
    </source>
</evidence>
<gene>
    <name evidence="10" type="primary">LOC108044286</name>
    <name evidence="8" type="synonym">108044286</name>
</gene>
<evidence type="ECO:0000256" key="7">
    <source>
        <dbReference type="RuleBase" id="RU361218"/>
    </source>
</evidence>
<reference evidence="9" key="1">
    <citation type="journal article" date="2021" name="Elife">
        <title>Highly contiguous assemblies of 101 drosophilid genomes.</title>
        <authorList>
            <person name="Kim B.Y."/>
            <person name="Wang J.R."/>
            <person name="Miller D.E."/>
            <person name="Barmina O."/>
            <person name="Delaney E."/>
            <person name="Thompson A."/>
            <person name="Comeault A.A."/>
            <person name="Peede D."/>
            <person name="D'Agostino E.R."/>
            <person name="Pelaez J."/>
            <person name="Aguilar J.M."/>
            <person name="Haji D."/>
            <person name="Matsunaga T."/>
            <person name="Armstrong E.E."/>
            <person name="Zych M."/>
            <person name="Ogawa Y."/>
            <person name="Stamenkovic-Radak M."/>
            <person name="Jelic M."/>
            <person name="Veselinovic M.S."/>
            <person name="Tanaskovic M."/>
            <person name="Eric P."/>
            <person name="Gao J.J."/>
            <person name="Katoh T.K."/>
            <person name="Toda M.J."/>
            <person name="Watabe H."/>
            <person name="Watada M."/>
            <person name="Davis J.S."/>
            <person name="Moyle L.C."/>
            <person name="Manoli G."/>
            <person name="Bertolini E."/>
            <person name="Kostal V."/>
            <person name="Hawley R.S."/>
            <person name="Takahashi A."/>
            <person name="Jones C.D."/>
            <person name="Price D.K."/>
            <person name="Whiteman N."/>
            <person name="Kopp A."/>
            <person name="Matute D.R."/>
            <person name="Petrov D.A."/>
        </authorList>
    </citation>
    <scope>NUCLEOTIDE SEQUENCE [LARGE SCALE GENOMIC DNA]</scope>
</reference>
<keyword evidence="3 7" id="KW-0812">Transmembrane</keyword>
<evidence type="ECO:0000256" key="1">
    <source>
        <dbReference type="ARBA" id="ARBA00004141"/>
    </source>
</evidence>